<evidence type="ECO:0000259" key="2">
    <source>
        <dbReference type="Pfam" id="PF07687"/>
    </source>
</evidence>
<evidence type="ECO:0000313" key="4">
    <source>
        <dbReference type="Proteomes" id="UP001501565"/>
    </source>
</evidence>
<dbReference type="InterPro" id="IPR001160">
    <property type="entry name" value="Peptidase_M20C"/>
</dbReference>
<dbReference type="RefSeq" id="WP_344799600.1">
    <property type="nucleotide sequence ID" value="NZ_BAABBN010000007.1"/>
</dbReference>
<dbReference type="Pfam" id="PF01546">
    <property type="entry name" value="Peptidase_M20"/>
    <property type="match status" value="1"/>
</dbReference>
<comment type="caution">
    <text evidence="3">The sequence shown here is derived from an EMBL/GenBank/DDBJ whole genome shotgun (WGS) entry which is preliminary data.</text>
</comment>
<sequence>MSISHLQPQRLWQYFSDICAIPHPSKHEAELIAYILAEAEKHGVDAETDELGNIRLSKPATKGYEHSVPVVLQSHMDMVPQKNAATNHDFLTDPIKPYVDGSWVTADGTTLGADNGIGMAAILAVMFNRDLEHGPLEALLTADEEAGMSGAFGLKPGWFEGKVLLNLDTEEEGELYVGCAGGVDVNVRWPVEYEAVPDVGYCAVSLSVTGLKGGHSGIDIHKGRGNANKLLCRTLLELSRHLELSVASIEGGSLRNAIPREAFSTLVIHESDRDQFNQILSDVIDDISDEYEAVESDLMIKSESVDLPEQVMVQEAFVGLLNAIVVCPNGVMRNSIKFDGVVETSSNFGVITSDDEVVSLLFMTRSLKNHARDNTVQRIRSCFEMVDAEVKAEGAYPGWTPSDEPKLLNLTKSVYKRLMGKEAGVQVIHAGLECGILGDIYPEWDMISFGPTITGAHSPDERVDIASVARFWDLLVAVLAKLAKSYE</sequence>
<dbReference type="PANTHER" id="PTHR43501">
    <property type="entry name" value="CYTOSOL NON-SPECIFIC DIPEPTIDASE"/>
    <property type="match status" value="1"/>
</dbReference>
<name>A0ABP7N150_9GAMM</name>
<dbReference type="SUPFAM" id="SSF55031">
    <property type="entry name" value="Bacterial exopeptidase dimerisation domain"/>
    <property type="match status" value="1"/>
</dbReference>
<dbReference type="InterPro" id="IPR036264">
    <property type="entry name" value="Bact_exopeptidase_dim_dom"/>
</dbReference>
<evidence type="ECO:0000256" key="1">
    <source>
        <dbReference type="ARBA" id="ARBA00022801"/>
    </source>
</evidence>
<dbReference type="InterPro" id="IPR011650">
    <property type="entry name" value="Peptidase_M20_dimer"/>
</dbReference>
<dbReference type="PANTHER" id="PTHR43501:SF1">
    <property type="entry name" value="CYTOSOL NON-SPECIFIC DIPEPTIDASE"/>
    <property type="match status" value="1"/>
</dbReference>
<dbReference type="EMBL" id="BAABBN010000007">
    <property type="protein sequence ID" value="GAA3932953.1"/>
    <property type="molecule type" value="Genomic_DNA"/>
</dbReference>
<feature type="domain" description="Peptidase M20 dimerisation" evidence="2">
    <location>
        <begin position="209"/>
        <end position="293"/>
    </location>
</feature>
<dbReference type="Pfam" id="PF07687">
    <property type="entry name" value="M20_dimer"/>
    <property type="match status" value="1"/>
</dbReference>
<dbReference type="Gene3D" id="3.40.630.10">
    <property type="entry name" value="Zn peptidases"/>
    <property type="match status" value="2"/>
</dbReference>
<dbReference type="NCBIfam" id="TIGR01893">
    <property type="entry name" value="aa-his-dipept"/>
    <property type="match status" value="1"/>
</dbReference>
<dbReference type="InterPro" id="IPR002933">
    <property type="entry name" value="Peptidase_M20"/>
</dbReference>
<keyword evidence="4" id="KW-1185">Reference proteome</keyword>
<dbReference type="Proteomes" id="UP001501565">
    <property type="component" value="Unassembled WGS sequence"/>
</dbReference>
<dbReference type="CDD" id="cd03890">
    <property type="entry name" value="M20_pepD"/>
    <property type="match status" value="1"/>
</dbReference>
<dbReference type="PRINTS" id="PR00934">
    <property type="entry name" value="XHISDIPTASE"/>
</dbReference>
<keyword evidence="1" id="KW-0378">Hydrolase</keyword>
<proteinExistence type="predicted"/>
<evidence type="ECO:0000313" key="3">
    <source>
        <dbReference type="EMBL" id="GAA3932953.1"/>
    </source>
</evidence>
<accession>A0ABP7N150</accession>
<dbReference type="SUPFAM" id="SSF53187">
    <property type="entry name" value="Zn-dependent exopeptidases"/>
    <property type="match status" value="1"/>
</dbReference>
<protein>
    <submittedName>
        <fullName evidence="3">Aminoacyl-histidine dipeptidase</fullName>
    </submittedName>
</protein>
<reference evidence="4" key="1">
    <citation type="journal article" date="2019" name="Int. J. Syst. Evol. Microbiol.">
        <title>The Global Catalogue of Microorganisms (GCM) 10K type strain sequencing project: providing services to taxonomists for standard genome sequencing and annotation.</title>
        <authorList>
            <consortium name="The Broad Institute Genomics Platform"/>
            <consortium name="The Broad Institute Genome Sequencing Center for Infectious Disease"/>
            <person name="Wu L."/>
            <person name="Ma J."/>
        </authorList>
    </citation>
    <scope>NUCLEOTIDE SEQUENCE [LARGE SCALE GENOMIC DNA]</scope>
    <source>
        <strain evidence="4">JCM 17551</strain>
    </source>
</reference>
<dbReference type="PIRSF" id="PIRSF016599">
    <property type="entry name" value="Xaa-His_dipept"/>
    <property type="match status" value="1"/>
</dbReference>
<gene>
    <name evidence="3" type="ORF">GCM10022277_32280</name>
</gene>
<organism evidence="3 4">
    <name type="scientific">Litoribacillus peritrichatus</name>
    <dbReference type="NCBI Taxonomy" id="718191"/>
    <lineage>
        <taxon>Bacteria</taxon>
        <taxon>Pseudomonadati</taxon>
        <taxon>Pseudomonadota</taxon>
        <taxon>Gammaproteobacteria</taxon>
        <taxon>Oceanospirillales</taxon>
        <taxon>Oceanospirillaceae</taxon>
        <taxon>Litoribacillus</taxon>
    </lineage>
</organism>